<sequence>MRVRGRGGKHIHTHIHTSHTHTPKQKEQTFTSSGKDDPTGTNAGARERQRGRKLASKRGSSKKKSTSESWRVERSNPASAPEQVNPPPNAIGLHLPAH</sequence>
<name>A0A401TL40_CHIPU</name>
<accession>A0A401TL40</accession>
<feature type="compositionally biased region" description="Basic residues" evidence="1">
    <location>
        <begin position="49"/>
        <end position="64"/>
    </location>
</feature>
<comment type="caution">
    <text evidence="2">The sequence shown here is derived from an EMBL/GenBank/DDBJ whole genome shotgun (WGS) entry which is preliminary data.</text>
</comment>
<reference evidence="2 3" key="1">
    <citation type="journal article" date="2018" name="Nat. Ecol. Evol.">
        <title>Shark genomes provide insights into elasmobranch evolution and the origin of vertebrates.</title>
        <authorList>
            <person name="Hara Y"/>
            <person name="Yamaguchi K"/>
            <person name="Onimaru K"/>
            <person name="Kadota M"/>
            <person name="Koyanagi M"/>
            <person name="Keeley SD"/>
            <person name="Tatsumi K"/>
            <person name="Tanaka K"/>
            <person name="Motone F"/>
            <person name="Kageyama Y"/>
            <person name="Nozu R"/>
            <person name="Adachi N"/>
            <person name="Nishimura O"/>
            <person name="Nakagawa R"/>
            <person name="Tanegashima C"/>
            <person name="Kiyatake I"/>
            <person name="Matsumoto R"/>
            <person name="Murakumo K"/>
            <person name="Nishida K"/>
            <person name="Terakita A"/>
            <person name="Kuratani S"/>
            <person name="Sato K"/>
            <person name="Hyodo S Kuraku.S."/>
        </authorList>
    </citation>
    <scope>NUCLEOTIDE SEQUENCE [LARGE SCALE GENOMIC DNA]</scope>
</reference>
<proteinExistence type="predicted"/>
<evidence type="ECO:0000313" key="2">
    <source>
        <dbReference type="EMBL" id="GCC43375.1"/>
    </source>
</evidence>
<dbReference type="Proteomes" id="UP000287033">
    <property type="component" value="Unassembled WGS sequence"/>
</dbReference>
<protein>
    <submittedName>
        <fullName evidence="2">Uncharacterized protein</fullName>
    </submittedName>
</protein>
<feature type="compositionally biased region" description="Basic residues" evidence="1">
    <location>
        <begin position="1"/>
        <end position="23"/>
    </location>
</feature>
<feature type="region of interest" description="Disordered" evidence="1">
    <location>
        <begin position="1"/>
        <end position="98"/>
    </location>
</feature>
<keyword evidence="3" id="KW-1185">Reference proteome</keyword>
<evidence type="ECO:0000313" key="3">
    <source>
        <dbReference type="Proteomes" id="UP000287033"/>
    </source>
</evidence>
<dbReference type="EMBL" id="BEZZ01105382">
    <property type="protein sequence ID" value="GCC43375.1"/>
    <property type="molecule type" value="Genomic_DNA"/>
</dbReference>
<evidence type="ECO:0000256" key="1">
    <source>
        <dbReference type="SAM" id="MobiDB-lite"/>
    </source>
</evidence>
<organism evidence="2 3">
    <name type="scientific">Chiloscyllium punctatum</name>
    <name type="common">Brownbanded bambooshark</name>
    <name type="synonym">Hemiscyllium punctatum</name>
    <dbReference type="NCBI Taxonomy" id="137246"/>
    <lineage>
        <taxon>Eukaryota</taxon>
        <taxon>Metazoa</taxon>
        <taxon>Chordata</taxon>
        <taxon>Craniata</taxon>
        <taxon>Vertebrata</taxon>
        <taxon>Chondrichthyes</taxon>
        <taxon>Elasmobranchii</taxon>
        <taxon>Galeomorphii</taxon>
        <taxon>Galeoidea</taxon>
        <taxon>Orectolobiformes</taxon>
        <taxon>Hemiscylliidae</taxon>
        <taxon>Chiloscyllium</taxon>
    </lineage>
</organism>
<gene>
    <name evidence="2" type="ORF">chiPu_0027493</name>
</gene>
<dbReference type="AlphaFoldDB" id="A0A401TL40"/>